<dbReference type="SUPFAM" id="SSF48498">
    <property type="entry name" value="Tetracyclin repressor-like, C-terminal domain"/>
    <property type="match status" value="1"/>
</dbReference>
<dbReference type="Pfam" id="PF00440">
    <property type="entry name" value="TetR_N"/>
    <property type="match status" value="1"/>
</dbReference>
<dbReference type="Gene3D" id="1.10.357.10">
    <property type="entry name" value="Tetracycline Repressor, domain 2"/>
    <property type="match status" value="1"/>
</dbReference>
<evidence type="ECO:0000313" key="6">
    <source>
        <dbReference type="Proteomes" id="UP000636458"/>
    </source>
</evidence>
<feature type="domain" description="HTH tetR-type" evidence="4">
    <location>
        <begin position="13"/>
        <end position="71"/>
    </location>
</feature>
<dbReference type="PANTHER" id="PTHR30055">
    <property type="entry name" value="HTH-TYPE TRANSCRIPTIONAL REGULATOR RUTR"/>
    <property type="match status" value="1"/>
</dbReference>
<organism evidence="5 6">
    <name type="scientific">Lacisediminihabitans changchengi</name>
    <dbReference type="NCBI Taxonomy" id="2787634"/>
    <lineage>
        <taxon>Bacteria</taxon>
        <taxon>Bacillati</taxon>
        <taxon>Actinomycetota</taxon>
        <taxon>Actinomycetes</taxon>
        <taxon>Micrococcales</taxon>
        <taxon>Microbacteriaceae</taxon>
        <taxon>Lacisediminihabitans</taxon>
    </lineage>
</organism>
<dbReference type="InterPro" id="IPR036271">
    <property type="entry name" value="Tet_transcr_reg_TetR-rel_C_sf"/>
</dbReference>
<evidence type="ECO:0000256" key="3">
    <source>
        <dbReference type="SAM" id="Phobius"/>
    </source>
</evidence>
<reference evidence="5" key="1">
    <citation type="submission" date="2021-01" db="EMBL/GenBank/DDBJ databases">
        <title>Lacisediminihabitans sp. nov. strain G11-30, isolated from Antarctic Soil.</title>
        <authorList>
            <person name="Li J."/>
        </authorList>
    </citation>
    <scope>NUCLEOTIDE SEQUENCE</scope>
    <source>
        <strain evidence="5">G11-30</strain>
    </source>
</reference>
<dbReference type="Proteomes" id="UP000636458">
    <property type="component" value="Unassembled WGS sequence"/>
</dbReference>
<keyword evidence="3" id="KW-0472">Membrane</keyword>
<name>A0A934W350_9MICO</name>
<proteinExistence type="predicted"/>
<dbReference type="SUPFAM" id="SSF46689">
    <property type="entry name" value="Homeodomain-like"/>
    <property type="match status" value="1"/>
</dbReference>
<dbReference type="GO" id="GO:0000976">
    <property type="term" value="F:transcription cis-regulatory region binding"/>
    <property type="evidence" value="ECO:0007669"/>
    <property type="project" value="TreeGrafter"/>
</dbReference>
<keyword evidence="6" id="KW-1185">Reference proteome</keyword>
<sequence>MPTSVRAPRRDAAENREALLAAARVVLNRDPSSSLETIAAEAGLSRRSVYGHFATRDDLLRELVTVGARRVATALSTISHPDPLTRLALIASHLWREVESVRMMAVLAVRGPLAKNTASLLSPIRVSVREAIHDGQADGSMRTDLDPALLARLVEDTALLVLEESAEHPLAARDGHRLTMLMVLGCVGLGWTAAGTFIDDTPELQWKDHS</sequence>
<feature type="DNA-binding region" description="H-T-H motif" evidence="2">
    <location>
        <begin position="34"/>
        <end position="53"/>
    </location>
</feature>
<dbReference type="PROSITE" id="PS50977">
    <property type="entry name" value="HTH_TETR_2"/>
    <property type="match status" value="1"/>
</dbReference>
<dbReference type="EMBL" id="JAEPES010000004">
    <property type="protein sequence ID" value="MBK4348588.1"/>
    <property type="molecule type" value="Genomic_DNA"/>
</dbReference>
<keyword evidence="3" id="KW-0812">Transmembrane</keyword>
<dbReference type="InterPro" id="IPR009057">
    <property type="entry name" value="Homeodomain-like_sf"/>
</dbReference>
<evidence type="ECO:0000256" key="2">
    <source>
        <dbReference type="PROSITE-ProRule" id="PRU00335"/>
    </source>
</evidence>
<dbReference type="PANTHER" id="PTHR30055:SF209">
    <property type="entry name" value="POSSIBLE TRANSCRIPTIONAL REGULATORY PROTEIN (PROBABLY TETR-FAMILY)"/>
    <property type="match status" value="1"/>
</dbReference>
<comment type="caution">
    <text evidence="5">The sequence shown here is derived from an EMBL/GenBank/DDBJ whole genome shotgun (WGS) entry which is preliminary data.</text>
</comment>
<dbReference type="InterPro" id="IPR050109">
    <property type="entry name" value="HTH-type_TetR-like_transc_reg"/>
</dbReference>
<evidence type="ECO:0000259" key="4">
    <source>
        <dbReference type="PROSITE" id="PS50977"/>
    </source>
</evidence>
<accession>A0A934W350</accession>
<dbReference type="AlphaFoldDB" id="A0A934W350"/>
<protein>
    <submittedName>
        <fullName evidence="5">TetR/AcrR family transcriptional regulator</fullName>
    </submittedName>
</protein>
<keyword evidence="1 2" id="KW-0238">DNA-binding</keyword>
<evidence type="ECO:0000256" key="1">
    <source>
        <dbReference type="ARBA" id="ARBA00023125"/>
    </source>
</evidence>
<dbReference type="InterPro" id="IPR001647">
    <property type="entry name" value="HTH_TetR"/>
</dbReference>
<dbReference type="GO" id="GO:0003700">
    <property type="term" value="F:DNA-binding transcription factor activity"/>
    <property type="evidence" value="ECO:0007669"/>
    <property type="project" value="TreeGrafter"/>
</dbReference>
<keyword evidence="3" id="KW-1133">Transmembrane helix</keyword>
<gene>
    <name evidence="5" type="ORF">IV501_13170</name>
</gene>
<feature type="transmembrane region" description="Helical" evidence="3">
    <location>
        <begin position="178"/>
        <end position="198"/>
    </location>
</feature>
<evidence type="ECO:0000313" key="5">
    <source>
        <dbReference type="EMBL" id="MBK4348588.1"/>
    </source>
</evidence>